<dbReference type="Gene3D" id="3.40.190.290">
    <property type="match status" value="1"/>
</dbReference>
<dbReference type="InterPro" id="IPR036390">
    <property type="entry name" value="WH_DNA-bd_sf"/>
</dbReference>
<dbReference type="SUPFAM" id="SSF53850">
    <property type="entry name" value="Periplasmic binding protein-like II"/>
    <property type="match status" value="1"/>
</dbReference>
<dbReference type="SUPFAM" id="SSF46785">
    <property type="entry name" value="Winged helix' DNA-binding domain"/>
    <property type="match status" value="1"/>
</dbReference>
<evidence type="ECO:0000256" key="4">
    <source>
        <dbReference type="ARBA" id="ARBA00023163"/>
    </source>
</evidence>
<evidence type="ECO:0000259" key="8">
    <source>
        <dbReference type="PROSITE" id="PS50931"/>
    </source>
</evidence>
<proteinExistence type="inferred from homology"/>
<dbReference type="InterPro" id="IPR058163">
    <property type="entry name" value="LysR-type_TF_proteobact-type"/>
</dbReference>
<evidence type="ECO:0000256" key="7">
    <source>
        <dbReference type="ARBA" id="ARBA00083243"/>
    </source>
</evidence>
<keyword evidence="2" id="KW-0805">Transcription regulation</keyword>
<keyword evidence="10" id="KW-1185">Reference proteome</keyword>
<comment type="caution">
    <text evidence="9">The sequence shown here is derived from an EMBL/GenBank/DDBJ whole genome shotgun (WGS) entry which is preliminary data.</text>
</comment>
<organism evidence="9 10">
    <name type="scientific">Rhizobium straminoryzae</name>
    <dbReference type="NCBI Taxonomy" id="1387186"/>
    <lineage>
        <taxon>Bacteria</taxon>
        <taxon>Pseudomonadati</taxon>
        <taxon>Pseudomonadota</taxon>
        <taxon>Alphaproteobacteria</taxon>
        <taxon>Hyphomicrobiales</taxon>
        <taxon>Rhizobiaceae</taxon>
        <taxon>Rhizobium/Agrobacterium group</taxon>
        <taxon>Rhizobium</taxon>
    </lineage>
</organism>
<dbReference type="GO" id="GO:0043565">
    <property type="term" value="F:sequence-specific DNA binding"/>
    <property type="evidence" value="ECO:0007669"/>
    <property type="project" value="TreeGrafter"/>
</dbReference>
<name>A0A549THB8_9HYPH</name>
<dbReference type="InterPro" id="IPR036388">
    <property type="entry name" value="WH-like_DNA-bd_sf"/>
</dbReference>
<evidence type="ECO:0000256" key="6">
    <source>
        <dbReference type="ARBA" id="ARBA00067332"/>
    </source>
</evidence>
<evidence type="ECO:0000256" key="5">
    <source>
        <dbReference type="ARBA" id="ARBA00054626"/>
    </source>
</evidence>
<evidence type="ECO:0000256" key="2">
    <source>
        <dbReference type="ARBA" id="ARBA00023015"/>
    </source>
</evidence>
<evidence type="ECO:0000256" key="1">
    <source>
        <dbReference type="ARBA" id="ARBA00009437"/>
    </source>
</evidence>
<dbReference type="PROSITE" id="PS50931">
    <property type="entry name" value="HTH_LYSR"/>
    <property type="match status" value="1"/>
</dbReference>
<dbReference type="PRINTS" id="PR00039">
    <property type="entry name" value="HTHLYSR"/>
</dbReference>
<evidence type="ECO:0000313" key="9">
    <source>
        <dbReference type="EMBL" id="TRL42333.1"/>
    </source>
</evidence>
<dbReference type="AlphaFoldDB" id="A0A549THB8"/>
<gene>
    <name evidence="9" type="ORF">FNA46_02290</name>
</gene>
<dbReference type="PANTHER" id="PTHR30537:SF1">
    <property type="entry name" value="HTH-TYPE TRANSCRIPTIONAL REGULATOR PGRR"/>
    <property type="match status" value="1"/>
</dbReference>
<dbReference type="EMBL" id="VJMG01000006">
    <property type="protein sequence ID" value="TRL42333.1"/>
    <property type="molecule type" value="Genomic_DNA"/>
</dbReference>
<comment type="function">
    <text evidence="5">Transcriptional regulator of the ttuABCDE tartrate utilization operon.</text>
</comment>
<dbReference type="FunFam" id="1.10.10.10:FF:000001">
    <property type="entry name" value="LysR family transcriptional regulator"/>
    <property type="match status" value="1"/>
</dbReference>
<dbReference type="RefSeq" id="WP_142880726.1">
    <property type="nucleotide sequence ID" value="NZ_VJMG01000006.1"/>
</dbReference>
<reference evidence="9 10" key="1">
    <citation type="submission" date="2019-07" db="EMBL/GenBank/DDBJ databases">
        <title>Ln-dependent methylotrophs.</title>
        <authorList>
            <person name="Tani A."/>
        </authorList>
    </citation>
    <scope>NUCLEOTIDE SEQUENCE [LARGE SCALE GENOMIC DNA]</scope>
    <source>
        <strain evidence="9 10">SM12</strain>
    </source>
</reference>
<comment type="similarity">
    <text evidence="1">Belongs to the LysR transcriptional regulatory family.</text>
</comment>
<dbReference type="GO" id="GO:0006351">
    <property type="term" value="P:DNA-templated transcription"/>
    <property type="evidence" value="ECO:0007669"/>
    <property type="project" value="TreeGrafter"/>
</dbReference>
<dbReference type="Gene3D" id="1.10.10.10">
    <property type="entry name" value="Winged helix-like DNA-binding domain superfamily/Winged helix DNA-binding domain"/>
    <property type="match status" value="1"/>
</dbReference>
<sequence length="306" mass="33672">MPPFLRSELPDLAAFSIVVRRRSFKAAAIELGITTSALSHAIRRLEERLGAKLLNRTSRSVAPTPAGLRFAERLEAGFDEIGSALSEIDEVRAGAFGELRLNIPADASRLVVSPVLATFRTRFPDIRLTVVVENRPIDMVAEGFDAGIRYGDTVPEDMIAVALTEPLDWVVVGAPEYLKAHGRPREPADLARHSCLRLLLGDNSPFRWELGNGDAMVRVDVPGNCTISDTQTTIDAAVDGLGLAYVLRRRAEAEIRAGRLDVVMPEWSSMGAGFHMYYPSRRQNHPALRQMIELIRASEGLPPLVR</sequence>
<dbReference type="InterPro" id="IPR005119">
    <property type="entry name" value="LysR_subst-bd"/>
</dbReference>
<dbReference type="PANTHER" id="PTHR30537">
    <property type="entry name" value="HTH-TYPE TRANSCRIPTIONAL REGULATOR"/>
    <property type="match status" value="1"/>
</dbReference>
<keyword evidence="3" id="KW-0238">DNA-binding</keyword>
<evidence type="ECO:0000256" key="3">
    <source>
        <dbReference type="ARBA" id="ARBA00023125"/>
    </source>
</evidence>
<protein>
    <recommendedName>
        <fullName evidence="6">HTH-type transcriptional regulator TtuA</fullName>
    </recommendedName>
    <alternativeName>
        <fullName evidence="7">Tartrate utilization transcriptional regulator</fullName>
    </alternativeName>
</protein>
<keyword evidence="4" id="KW-0804">Transcription</keyword>
<dbReference type="InterPro" id="IPR000847">
    <property type="entry name" value="LysR_HTH_N"/>
</dbReference>
<dbReference type="GO" id="GO:0003700">
    <property type="term" value="F:DNA-binding transcription factor activity"/>
    <property type="evidence" value="ECO:0007669"/>
    <property type="project" value="InterPro"/>
</dbReference>
<evidence type="ECO:0000313" key="10">
    <source>
        <dbReference type="Proteomes" id="UP000316801"/>
    </source>
</evidence>
<feature type="domain" description="HTH lysR-type" evidence="8">
    <location>
        <begin position="8"/>
        <end position="64"/>
    </location>
</feature>
<dbReference type="Proteomes" id="UP000316801">
    <property type="component" value="Unassembled WGS sequence"/>
</dbReference>
<dbReference type="Pfam" id="PF03466">
    <property type="entry name" value="LysR_substrate"/>
    <property type="match status" value="1"/>
</dbReference>
<accession>A0A549THB8</accession>
<dbReference type="Pfam" id="PF00126">
    <property type="entry name" value="HTH_1"/>
    <property type="match status" value="1"/>
</dbReference>